<evidence type="ECO:0000313" key="1">
    <source>
        <dbReference type="EMBL" id="OAI15094.1"/>
    </source>
</evidence>
<dbReference type="RefSeq" id="WP_064030765.1">
    <property type="nucleotide sequence ID" value="NZ_LUUK01000195.1"/>
</dbReference>
<proteinExistence type="predicted"/>
<protein>
    <submittedName>
        <fullName evidence="1">Uncharacterized protein</fullName>
    </submittedName>
</protein>
<dbReference type="AlphaFoldDB" id="A0A177NBU0"/>
<comment type="caution">
    <text evidence="1">The sequence shown here is derived from an EMBL/GenBank/DDBJ whole genome shotgun (WGS) entry which is preliminary data.</text>
</comment>
<accession>A0A177NBU0</accession>
<organism evidence="1 2">
    <name type="scientific">Methylomonas koyamae</name>
    <dbReference type="NCBI Taxonomy" id="702114"/>
    <lineage>
        <taxon>Bacteria</taxon>
        <taxon>Pseudomonadati</taxon>
        <taxon>Pseudomonadota</taxon>
        <taxon>Gammaproteobacteria</taxon>
        <taxon>Methylococcales</taxon>
        <taxon>Methylococcaceae</taxon>
        <taxon>Methylomonas</taxon>
    </lineage>
</organism>
<gene>
    <name evidence="1" type="ORF">A1355_11365</name>
</gene>
<dbReference type="Proteomes" id="UP000077628">
    <property type="component" value="Unassembled WGS sequence"/>
</dbReference>
<keyword evidence="2" id="KW-1185">Reference proteome</keyword>
<dbReference type="OrthoDB" id="5565395at2"/>
<evidence type="ECO:0000313" key="2">
    <source>
        <dbReference type="Proteomes" id="UP000077628"/>
    </source>
</evidence>
<sequence>MREFTDKELYLGLEYAKSLDQNAGHTILTRFQNEQPVLAQTLFGVFPSLIAEQDQNVAHLFMDLVFDVICVFEKTSGTLPSQQTLGMAWLQEKAALVDAEMTAMMSGKPHSESVFETDEQKGLVQFLHDCIDEYLAEHPAPGDAVRMIKTLIFVTVQLFCSLHDAAGASKTLH</sequence>
<reference evidence="2" key="1">
    <citation type="submission" date="2016-03" db="EMBL/GenBank/DDBJ databases">
        <authorList>
            <person name="Heylen K."/>
            <person name="De Vos P."/>
            <person name="Vekeman B."/>
        </authorList>
    </citation>
    <scope>NUCLEOTIDE SEQUENCE [LARGE SCALE GENOMIC DNA]</scope>
    <source>
        <strain evidence="2">R-45383</strain>
    </source>
</reference>
<name>A0A177NBU0_9GAMM</name>
<dbReference type="EMBL" id="LUUK01000195">
    <property type="protein sequence ID" value="OAI15094.1"/>
    <property type="molecule type" value="Genomic_DNA"/>
</dbReference>
<dbReference type="STRING" id="702114.A1355_11365"/>